<dbReference type="Proteomes" id="UP000077763">
    <property type="component" value="Unassembled WGS sequence"/>
</dbReference>
<name>A0A177MA74_METMH</name>
<evidence type="ECO:0000259" key="1">
    <source>
        <dbReference type="PROSITE" id="PS51186"/>
    </source>
</evidence>
<dbReference type="EMBL" id="LUUH01000062">
    <property type="protein sequence ID" value="OAI02444.1"/>
    <property type="molecule type" value="Genomic_DNA"/>
</dbReference>
<dbReference type="AlphaFoldDB" id="A0A177MA74"/>
<dbReference type="Gene3D" id="3.40.630.30">
    <property type="match status" value="1"/>
</dbReference>
<dbReference type="InterPro" id="IPR016181">
    <property type="entry name" value="Acyl_CoA_acyltransferase"/>
</dbReference>
<dbReference type="CDD" id="cd04301">
    <property type="entry name" value="NAT_SF"/>
    <property type="match status" value="1"/>
</dbReference>
<dbReference type="RefSeq" id="WP_064037275.1">
    <property type="nucleotide sequence ID" value="NZ_LUUH01000062.1"/>
</dbReference>
<evidence type="ECO:0000313" key="2">
    <source>
        <dbReference type="EMBL" id="OAI02444.1"/>
    </source>
</evidence>
<accession>A0A177MA74</accession>
<organism evidence="2 3">
    <name type="scientific">Methylomonas methanica</name>
    <dbReference type="NCBI Taxonomy" id="421"/>
    <lineage>
        <taxon>Bacteria</taxon>
        <taxon>Pseudomonadati</taxon>
        <taxon>Pseudomonadota</taxon>
        <taxon>Gammaproteobacteria</taxon>
        <taxon>Methylococcales</taxon>
        <taxon>Methylococcaceae</taxon>
        <taxon>Methylomonas</taxon>
    </lineage>
</organism>
<comment type="caution">
    <text evidence="2">The sequence shown here is derived from an EMBL/GenBank/DDBJ whole genome shotgun (WGS) entry which is preliminary data.</text>
</comment>
<sequence length="360" mass="41349">MSAVADHFVYGPIQLADIPDCIRIAVANFEEFQQHPEYIQQWFERRIVQNPWQEALPCVGVGVWHNGRLAGFRAMFVQPWWLNGESVPITFGSNTCVDQQFRGQGLATRLIEHSLEFAQFNGTVTAGVITQKAFKKCGFVEISGSDNDFYRLRVGYRGSWEKRVGKSLGYWLGSLFDINLRLRNVKLHSGGFKFAEVLHCDAEFDDLWDSAKAGYTSCLERSSRYLNWRLFDFPTCPLRLFALRDAAGKLRAYAIWHQQSFGDAISMAVLRDVFYSLDDEPALQTMLYYLFAYWRENGISWASLEVASPSLTSLFRSLGYEAVPSRGNRYLIYRQPPLADNILQNWYRSGIDGDYFDHPL</sequence>
<evidence type="ECO:0000313" key="3">
    <source>
        <dbReference type="Proteomes" id="UP000077763"/>
    </source>
</evidence>
<dbReference type="SUPFAM" id="SSF55729">
    <property type="entry name" value="Acyl-CoA N-acyltransferases (Nat)"/>
    <property type="match status" value="1"/>
</dbReference>
<feature type="domain" description="N-acetyltransferase" evidence="1">
    <location>
        <begin position="8"/>
        <end position="165"/>
    </location>
</feature>
<dbReference type="PROSITE" id="PS51186">
    <property type="entry name" value="GNAT"/>
    <property type="match status" value="1"/>
</dbReference>
<reference evidence="2 3" key="1">
    <citation type="submission" date="2016-03" db="EMBL/GenBank/DDBJ databases">
        <authorList>
            <person name="Ploux O."/>
        </authorList>
    </citation>
    <scope>NUCLEOTIDE SEQUENCE [LARGE SCALE GENOMIC DNA]</scope>
    <source>
        <strain evidence="2 3">R-45371</strain>
    </source>
</reference>
<proteinExistence type="predicted"/>
<dbReference type="GO" id="GO:0016747">
    <property type="term" value="F:acyltransferase activity, transferring groups other than amino-acyl groups"/>
    <property type="evidence" value="ECO:0007669"/>
    <property type="project" value="InterPro"/>
</dbReference>
<dbReference type="InterPro" id="IPR000182">
    <property type="entry name" value="GNAT_dom"/>
</dbReference>
<dbReference type="Pfam" id="PF00583">
    <property type="entry name" value="Acetyltransf_1"/>
    <property type="match status" value="1"/>
</dbReference>
<protein>
    <recommendedName>
        <fullName evidence="1">N-acetyltransferase domain-containing protein</fullName>
    </recommendedName>
</protein>
<gene>
    <name evidence="2" type="ORF">A1353_16780</name>
</gene>